<feature type="transmembrane region" description="Helical" evidence="1">
    <location>
        <begin position="82"/>
        <end position="100"/>
    </location>
</feature>
<evidence type="ECO:0000313" key="2">
    <source>
        <dbReference type="EMBL" id="SUJ08179.1"/>
    </source>
</evidence>
<dbReference type="EMBL" id="UGZE01000001">
    <property type="protein sequence ID" value="SUJ08179.1"/>
    <property type="molecule type" value="Genomic_DNA"/>
</dbReference>
<reference evidence="2 3" key="1">
    <citation type="submission" date="2018-06" db="EMBL/GenBank/DDBJ databases">
        <authorList>
            <consortium name="Pathogen Informatics"/>
            <person name="Doyle S."/>
        </authorList>
    </citation>
    <scope>NUCLEOTIDE SEQUENCE [LARGE SCALE GENOMIC DNA]</scope>
    <source>
        <strain evidence="2 3">NCTC12413</strain>
    </source>
</reference>
<name>A0A380BY23_9STAP</name>
<gene>
    <name evidence="2" type="primary">speta</name>
    <name evidence="2" type="ORF">NCTC12413_00250</name>
</gene>
<feature type="transmembrane region" description="Helical" evidence="1">
    <location>
        <begin position="112"/>
        <end position="132"/>
    </location>
</feature>
<dbReference type="PANTHER" id="PTHR37955:SF1">
    <property type="entry name" value="DEP DOMAIN-CONTAINING PROTEIN"/>
    <property type="match status" value="1"/>
</dbReference>
<dbReference type="GO" id="GO:0046583">
    <property type="term" value="F:monoatomic cation efflux transmembrane transporter activity"/>
    <property type="evidence" value="ECO:0007669"/>
    <property type="project" value="TreeGrafter"/>
</dbReference>
<feature type="transmembrane region" description="Helical" evidence="1">
    <location>
        <begin position="57"/>
        <end position="76"/>
    </location>
</feature>
<feature type="transmembrane region" description="Helical" evidence="1">
    <location>
        <begin position="138"/>
        <end position="159"/>
    </location>
</feature>
<dbReference type="STRING" id="1212545.SARL_05847"/>
<dbReference type="GO" id="GO:0005886">
    <property type="term" value="C:plasma membrane"/>
    <property type="evidence" value="ECO:0007669"/>
    <property type="project" value="TreeGrafter"/>
</dbReference>
<dbReference type="AlphaFoldDB" id="A0A380BY23"/>
<evidence type="ECO:0000256" key="1">
    <source>
        <dbReference type="SAM" id="Phobius"/>
    </source>
</evidence>
<sequence length="235" mass="26871">MALLSLLYILHHYLHVIGWFITIMWWLMVLIHFSILLGFIIYHIWLFPSTDSKPNTSWFVAFVGIGVIAETSEGFSTQLGAGVVYLGSIFFIILLLFVLCRKAWQRYNNQQFPMAVIISAPAALCLNGYLLTRTDYSMLYIGSFFVLSQALFIMSLFFIPRIKTIGFQPAYAALTFPWVTTAASVVSLCQLVNLPPLWNVLLNIVMITELIFATLVVVYVTLTYIKYIINHLRYT</sequence>
<dbReference type="PANTHER" id="PTHR37955">
    <property type="entry name" value="TELLURITE RESISTANCE PROTEIN TEHA"/>
    <property type="match status" value="1"/>
</dbReference>
<dbReference type="InterPro" id="IPR052951">
    <property type="entry name" value="Tellurite_res_ion_channel"/>
</dbReference>
<keyword evidence="1" id="KW-0472">Membrane</keyword>
<feature type="transmembrane region" description="Helical" evidence="1">
    <location>
        <begin position="171"/>
        <end position="194"/>
    </location>
</feature>
<proteinExistence type="predicted"/>
<keyword evidence="1" id="KW-1133">Transmembrane helix</keyword>
<protein>
    <submittedName>
        <fullName evidence="2">Exfoliative toxin A</fullName>
    </submittedName>
</protein>
<feature type="transmembrane region" description="Helical" evidence="1">
    <location>
        <begin position="200"/>
        <end position="225"/>
    </location>
</feature>
<keyword evidence="1" id="KW-0812">Transmembrane</keyword>
<dbReference type="Gene3D" id="1.50.10.150">
    <property type="entry name" value="Voltage-dependent anion channel"/>
    <property type="match status" value="1"/>
</dbReference>
<dbReference type="Proteomes" id="UP000254956">
    <property type="component" value="Unassembled WGS sequence"/>
</dbReference>
<evidence type="ECO:0000313" key="3">
    <source>
        <dbReference type="Proteomes" id="UP000254956"/>
    </source>
</evidence>
<accession>A0A380BY23</accession>
<feature type="transmembrane region" description="Helical" evidence="1">
    <location>
        <begin position="12"/>
        <end position="45"/>
    </location>
</feature>
<organism evidence="2 3">
    <name type="scientific">Staphylococcus arlettae</name>
    <dbReference type="NCBI Taxonomy" id="29378"/>
    <lineage>
        <taxon>Bacteria</taxon>
        <taxon>Bacillati</taxon>
        <taxon>Bacillota</taxon>
        <taxon>Bacilli</taxon>
        <taxon>Bacillales</taxon>
        <taxon>Staphylococcaceae</taxon>
        <taxon>Staphylococcus</taxon>
    </lineage>
</organism>
<dbReference type="InterPro" id="IPR038665">
    <property type="entry name" value="Voltage-dep_anion_channel_sf"/>
</dbReference>